<dbReference type="EMBL" id="RBZO01000003">
    <property type="protein sequence ID" value="RKQ17961.1"/>
    <property type="molecule type" value="Genomic_DNA"/>
</dbReference>
<dbReference type="Pfam" id="PF11428">
    <property type="entry name" value="DUF3196"/>
    <property type="match status" value="1"/>
</dbReference>
<evidence type="ECO:0000313" key="1">
    <source>
        <dbReference type="EMBL" id="RKQ17961.1"/>
    </source>
</evidence>
<dbReference type="SUPFAM" id="SSF48452">
    <property type="entry name" value="TPR-like"/>
    <property type="match status" value="1"/>
</dbReference>
<dbReference type="Proteomes" id="UP000281813">
    <property type="component" value="Unassembled WGS sequence"/>
</dbReference>
<gene>
    <name evidence="1" type="ORF">D8M05_03480</name>
</gene>
<dbReference type="Pfam" id="PF14559">
    <property type="entry name" value="TPR_19"/>
    <property type="match status" value="1"/>
</dbReference>
<evidence type="ECO:0000313" key="2">
    <source>
        <dbReference type="Proteomes" id="UP000281813"/>
    </source>
</evidence>
<dbReference type="RefSeq" id="WP_121128685.1">
    <property type="nucleotide sequence ID" value="NZ_JBHUFK010000023.1"/>
</dbReference>
<dbReference type="OrthoDB" id="2961242at2"/>
<dbReference type="InterPro" id="IPR011990">
    <property type="entry name" value="TPR-like_helical_dom_sf"/>
</dbReference>
<comment type="caution">
    <text evidence="1">The sequence shown here is derived from an EMBL/GenBank/DDBJ whole genome shotgun (WGS) entry which is preliminary data.</text>
</comment>
<reference evidence="1 2" key="1">
    <citation type="journal article" date="2015" name="Antonie Van Leeuwenhoek">
        <title>Oceanobacillus bengalensis sp. nov., a bacterium isolated from seawater of the Bay of Bengal.</title>
        <authorList>
            <person name="Yongchang O."/>
            <person name="Xiang W."/>
            <person name="Wang G."/>
        </authorList>
    </citation>
    <scope>NUCLEOTIDE SEQUENCE [LARGE SCALE GENOMIC DNA]</scope>
    <source>
        <strain evidence="1 2">MCCC 1K00260</strain>
    </source>
</reference>
<protein>
    <submittedName>
        <fullName evidence="1">Tetratricopeptide repeat protein</fullName>
    </submittedName>
</protein>
<name>A0A494Z5Y7_9BACI</name>
<dbReference type="SUPFAM" id="SSF116965">
    <property type="entry name" value="Hypothetical protein MPN330"/>
    <property type="match status" value="1"/>
</dbReference>
<dbReference type="Gene3D" id="1.25.40.10">
    <property type="entry name" value="Tetratricopeptide repeat domain"/>
    <property type="match status" value="1"/>
</dbReference>
<dbReference type="AlphaFoldDB" id="A0A494Z5Y7"/>
<dbReference type="InterPro" id="IPR024503">
    <property type="entry name" value="DUF3196"/>
</dbReference>
<sequence>MQMENDNIILFPKWKKTLEEESLSALKEKRYETALSKLNKLLAYQIDDYEIVTGKLICLMELGRFNEAERLCEELMQYPGKSYYNYVHIYLTILFQTHQYDLLMDKIEYELQNHDIPKLYRDQFKQLYEISERMRIDVAVDSGDKLLSQLFEVMEKNDYPEQWRVVENLRKLKAQPTNKIEALLTDENVHPITKTAIFIWLKDMNWDKRVDIHKFGISQQINPSNVEDLESSEMIIETLRYITDLEQQNPSLYQLLKKVLSRYTYVMYPILPSDNQYVHIGKALEVIGSEYLNIQLLDQVHDKEVTFYIEQIKMCESLYLSIIEE</sequence>
<accession>A0A494Z5Y7</accession>
<keyword evidence="2" id="KW-1185">Reference proteome</keyword>
<proteinExistence type="predicted"/>
<organism evidence="1 2">
    <name type="scientific">Oceanobacillus bengalensis</name>
    <dbReference type="NCBI Taxonomy" id="1435466"/>
    <lineage>
        <taxon>Bacteria</taxon>
        <taxon>Bacillati</taxon>
        <taxon>Bacillota</taxon>
        <taxon>Bacilli</taxon>
        <taxon>Bacillales</taxon>
        <taxon>Bacillaceae</taxon>
        <taxon>Oceanobacillus</taxon>
    </lineage>
</organism>